<proteinExistence type="predicted"/>
<dbReference type="Pfam" id="PF06172">
    <property type="entry name" value="Cupin_5"/>
    <property type="match status" value="1"/>
</dbReference>
<organism evidence="2 3">
    <name type="scientific">Thielaviopsis punctulata</name>
    <dbReference type="NCBI Taxonomy" id="72032"/>
    <lineage>
        <taxon>Eukaryota</taxon>
        <taxon>Fungi</taxon>
        <taxon>Dikarya</taxon>
        <taxon>Ascomycota</taxon>
        <taxon>Pezizomycotina</taxon>
        <taxon>Sordariomycetes</taxon>
        <taxon>Hypocreomycetidae</taxon>
        <taxon>Microascales</taxon>
        <taxon>Ceratocystidaceae</taxon>
        <taxon>Thielaviopsis</taxon>
    </lineage>
</organism>
<sequence>MVNVTEIKPFFTASTAVETPAVQTIISALNMQRHIEGGYFVETDRDQALVPSPFPGTSASEETLSLVSVRPGYTPGFRNASTSIFYLLTPVSPAGRFHANRARTIHTLHAGRGKYVLIHPSGRVETYIVGKNVANGEKLQWVVEGGVWKASYLLPDEGGEGSEGLLISETVVPGFEYQDHQFMPREKLVEVVGEDVAKELDWLVRPSEEKAPES</sequence>
<evidence type="ECO:0000313" key="3">
    <source>
        <dbReference type="Proteomes" id="UP000033483"/>
    </source>
</evidence>
<gene>
    <name evidence="2" type="ORF">TD95_001305</name>
</gene>
<feature type="domain" description="DUF985" evidence="1">
    <location>
        <begin position="23"/>
        <end position="183"/>
    </location>
</feature>
<dbReference type="EMBL" id="LAEV01000158">
    <property type="protein sequence ID" value="KKA30961.1"/>
    <property type="molecule type" value="Genomic_DNA"/>
</dbReference>
<dbReference type="PANTHER" id="PTHR33387">
    <property type="entry name" value="RMLC-LIKE JELLY ROLL FOLD PROTEIN"/>
    <property type="match status" value="1"/>
</dbReference>
<dbReference type="Proteomes" id="UP000033483">
    <property type="component" value="Unassembled WGS sequence"/>
</dbReference>
<comment type="caution">
    <text evidence="2">The sequence shown here is derived from an EMBL/GenBank/DDBJ whole genome shotgun (WGS) entry which is preliminary data.</text>
</comment>
<evidence type="ECO:0000259" key="1">
    <source>
        <dbReference type="Pfam" id="PF06172"/>
    </source>
</evidence>
<dbReference type="InterPro" id="IPR009327">
    <property type="entry name" value="Cupin_DUF985"/>
</dbReference>
<dbReference type="PANTHER" id="PTHR33387:SF3">
    <property type="entry name" value="DUF985 DOMAIN-CONTAINING PROTEIN"/>
    <property type="match status" value="1"/>
</dbReference>
<evidence type="ECO:0000313" key="2">
    <source>
        <dbReference type="EMBL" id="KKA30961.1"/>
    </source>
</evidence>
<reference evidence="2 3" key="1">
    <citation type="submission" date="2015-03" db="EMBL/GenBank/DDBJ databases">
        <authorList>
            <person name="Radwan O."/>
            <person name="Al-Naeli F.A."/>
            <person name="Rendon G.A."/>
            <person name="Fields C."/>
        </authorList>
    </citation>
    <scope>NUCLEOTIDE SEQUENCE [LARGE SCALE GENOMIC DNA]</scope>
    <source>
        <strain evidence="2">CR-DP1</strain>
    </source>
</reference>
<dbReference type="InterPro" id="IPR011051">
    <property type="entry name" value="RmlC_Cupin_sf"/>
</dbReference>
<keyword evidence="3" id="KW-1185">Reference proteome</keyword>
<dbReference type="InterPro" id="IPR014710">
    <property type="entry name" value="RmlC-like_jellyroll"/>
</dbReference>
<dbReference type="OrthoDB" id="6614653at2759"/>
<accession>A0A0F4ZLE8</accession>
<protein>
    <recommendedName>
        <fullName evidence="1">DUF985 domain-containing protein</fullName>
    </recommendedName>
</protein>
<dbReference type="Gene3D" id="2.60.120.10">
    <property type="entry name" value="Jelly Rolls"/>
    <property type="match status" value="1"/>
</dbReference>
<dbReference type="AlphaFoldDB" id="A0A0F4ZLE8"/>
<name>A0A0F4ZLE8_9PEZI</name>
<dbReference type="CDD" id="cd06121">
    <property type="entry name" value="cupin_YML079wp"/>
    <property type="match status" value="1"/>
</dbReference>
<dbReference type="InterPro" id="IPR039935">
    <property type="entry name" value="YML079W-like"/>
</dbReference>
<dbReference type="SUPFAM" id="SSF51182">
    <property type="entry name" value="RmlC-like cupins"/>
    <property type="match status" value="1"/>
</dbReference>